<evidence type="ECO:0000256" key="4">
    <source>
        <dbReference type="ARBA" id="ARBA00022729"/>
    </source>
</evidence>
<dbReference type="Gene3D" id="3.10.105.10">
    <property type="entry name" value="Dipeptide-binding Protein, Domain 3"/>
    <property type="match status" value="1"/>
</dbReference>
<evidence type="ECO:0000313" key="6">
    <source>
        <dbReference type="EMBL" id="PZW36993.1"/>
    </source>
</evidence>
<keyword evidence="7" id="KW-1185">Reference proteome</keyword>
<accession>A0A2W7JRG2</accession>
<evidence type="ECO:0000313" key="7">
    <source>
        <dbReference type="Proteomes" id="UP000249688"/>
    </source>
</evidence>
<evidence type="ECO:0000256" key="2">
    <source>
        <dbReference type="ARBA" id="ARBA00005695"/>
    </source>
</evidence>
<feature type="domain" description="Solute-binding protein family 5" evidence="5">
    <location>
        <begin position="71"/>
        <end position="403"/>
    </location>
</feature>
<evidence type="ECO:0000259" key="5">
    <source>
        <dbReference type="Pfam" id="PF00496"/>
    </source>
</evidence>
<gene>
    <name evidence="6" type="ORF">C8P66_1483</name>
</gene>
<comment type="similarity">
    <text evidence="2">Belongs to the bacterial solute-binding protein 5 family.</text>
</comment>
<dbReference type="Pfam" id="PF00496">
    <property type="entry name" value="SBP_bac_5"/>
    <property type="match status" value="1"/>
</dbReference>
<comment type="caution">
    <text evidence="6">The sequence shown here is derived from an EMBL/GenBank/DDBJ whole genome shotgun (WGS) entry which is preliminary data.</text>
</comment>
<dbReference type="GO" id="GO:0030288">
    <property type="term" value="C:outer membrane-bounded periplasmic space"/>
    <property type="evidence" value="ECO:0007669"/>
    <property type="project" value="UniProtKB-ARBA"/>
</dbReference>
<dbReference type="RefSeq" id="WP_111400595.1">
    <property type="nucleotide sequence ID" value="NZ_QKYU01000048.1"/>
</dbReference>
<protein>
    <submittedName>
        <fullName evidence="6">Peptide/nickel transport system substrate-binding protein</fullName>
    </submittedName>
</protein>
<keyword evidence="3" id="KW-0813">Transport</keyword>
<dbReference type="InterPro" id="IPR030678">
    <property type="entry name" value="Peptide/Ni-bd"/>
</dbReference>
<proteinExistence type="inferred from homology"/>
<dbReference type="Gene3D" id="3.40.190.10">
    <property type="entry name" value="Periplasmic binding protein-like II"/>
    <property type="match status" value="1"/>
</dbReference>
<dbReference type="EMBL" id="QKYU01000048">
    <property type="protein sequence ID" value="PZW36993.1"/>
    <property type="molecule type" value="Genomic_DNA"/>
</dbReference>
<dbReference type="PANTHER" id="PTHR30290">
    <property type="entry name" value="PERIPLASMIC BINDING COMPONENT OF ABC TRANSPORTER"/>
    <property type="match status" value="1"/>
</dbReference>
<dbReference type="GO" id="GO:0043190">
    <property type="term" value="C:ATP-binding cassette (ABC) transporter complex"/>
    <property type="evidence" value="ECO:0007669"/>
    <property type="project" value="InterPro"/>
</dbReference>
<organism evidence="6 7">
    <name type="scientific">Humitalea rosea</name>
    <dbReference type="NCBI Taxonomy" id="990373"/>
    <lineage>
        <taxon>Bacteria</taxon>
        <taxon>Pseudomonadati</taxon>
        <taxon>Pseudomonadota</taxon>
        <taxon>Alphaproteobacteria</taxon>
        <taxon>Acetobacterales</taxon>
        <taxon>Roseomonadaceae</taxon>
        <taxon>Humitalea</taxon>
    </lineage>
</organism>
<dbReference type="GO" id="GO:0015833">
    <property type="term" value="P:peptide transport"/>
    <property type="evidence" value="ECO:0007669"/>
    <property type="project" value="TreeGrafter"/>
</dbReference>
<name>A0A2W7JRG2_9PROT</name>
<dbReference type="OrthoDB" id="9803988at2"/>
<reference evidence="6 7" key="1">
    <citation type="submission" date="2018-06" db="EMBL/GenBank/DDBJ databases">
        <title>Genomic Encyclopedia of Archaeal and Bacterial Type Strains, Phase II (KMG-II): from individual species to whole genera.</title>
        <authorList>
            <person name="Goeker M."/>
        </authorList>
    </citation>
    <scope>NUCLEOTIDE SEQUENCE [LARGE SCALE GENOMIC DNA]</scope>
    <source>
        <strain evidence="6 7">DSM 24525</strain>
    </source>
</reference>
<dbReference type="SUPFAM" id="SSF53850">
    <property type="entry name" value="Periplasmic binding protein-like II"/>
    <property type="match status" value="1"/>
</dbReference>
<dbReference type="GO" id="GO:1904680">
    <property type="term" value="F:peptide transmembrane transporter activity"/>
    <property type="evidence" value="ECO:0007669"/>
    <property type="project" value="TreeGrafter"/>
</dbReference>
<comment type="subcellular location">
    <subcellularLocation>
        <location evidence="1">Periplasm</location>
    </subcellularLocation>
</comment>
<dbReference type="CDD" id="cd08498">
    <property type="entry name" value="PBP2_NikA_DppA_OppA_like_2"/>
    <property type="match status" value="1"/>
</dbReference>
<dbReference type="InterPro" id="IPR000914">
    <property type="entry name" value="SBP_5_dom"/>
</dbReference>
<evidence type="ECO:0000256" key="1">
    <source>
        <dbReference type="ARBA" id="ARBA00004418"/>
    </source>
</evidence>
<evidence type="ECO:0000256" key="3">
    <source>
        <dbReference type="ARBA" id="ARBA00022448"/>
    </source>
</evidence>
<dbReference type="Proteomes" id="UP000249688">
    <property type="component" value="Unassembled WGS sequence"/>
</dbReference>
<dbReference type="PANTHER" id="PTHR30290:SF9">
    <property type="entry name" value="OLIGOPEPTIDE-BINDING PROTEIN APPA"/>
    <property type="match status" value="1"/>
</dbReference>
<keyword evidence="4" id="KW-0732">Signal</keyword>
<dbReference type="AlphaFoldDB" id="A0A2W7JRG2"/>
<dbReference type="PIRSF" id="PIRSF002741">
    <property type="entry name" value="MppA"/>
    <property type="match status" value="1"/>
</dbReference>
<sequence length="531" mass="57445">MASTPLLFGRQLGAALLLAALFGGAAGAEDLRIGMKAAMDGTDPHQSFTANRMIQMHVYEPLVAQDAFLRPTPGVAESWRVVDPLTWEFTLREGVRFHDGSPLTPADIAFSLLRAKATTGLRTYASALRFLASVEAKDARTVVIRTSRPYPLLPSSLAVIAILNERAVTATPEVDFNGAAAIGTGPYRWVRWRPSQDAVVERNPAYWGAEEPWSRVTFSFIANDSARVAALLAGDVDVIDTVPAALNARVRESDRTQLVTANSLFVLYMHLDQLRDQALHITGLDGKPLAENPLKDRRVRQAFSFALNRTAIAERAMEGAAEPIGQIAPPGFIGHDPSLLPQPYDVARARALMAEAGYAQGFGMTLHCTSDRFAGDARTCQVVGQMLSAIGVRVQVEVLPTALFFRRASSGGPGGTPEFTAHMAIYGASSGVASEGMNTILRTMNPALSHGQSNRGRYSSAALDHQLDVIDSTFDDAQRERETWTAARMIIEDQAIIPIFAWRMAWGLRRGLALTPSGDGYTTAMAIRSAP</sequence>
<dbReference type="InterPro" id="IPR039424">
    <property type="entry name" value="SBP_5"/>
</dbReference>